<proteinExistence type="predicted"/>
<reference evidence="1 2" key="1">
    <citation type="submission" date="2018-05" db="EMBL/GenBank/DDBJ databases">
        <title>Genomic Encyclopedia of Type Strains, Phase IV (KMG-IV): sequencing the most valuable type-strain genomes for metagenomic binning, comparative biology and taxonomic classification.</title>
        <authorList>
            <person name="Goeker M."/>
        </authorList>
    </citation>
    <scope>NUCLEOTIDE SEQUENCE [LARGE SCALE GENOMIC DNA]</scope>
    <source>
        <strain evidence="1 2">DSM 19792</strain>
    </source>
</reference>
<dbReference type="RefSeq" id="WP_110254306.1">
    <property type="nucleotide sequence ID" value="NZ_QJKB01000002.1"/>
</dbReference>
<gene>
    <name evidence="1" type="ORF">DFR42_10218</name>
</gene>
<name>A0A318JB59_9BURK</name>
<evidence type="ECO:0000313" key="2">
    <source>
        <dbReference type="Proteomes" id="UP000247792"/>
    </source>
</evidence>
<dbReference type="OrthoDB" id="8910755at2"/>
<comment type="caution">
    <text evidence="1">The sequence shown here is derived from an EMBL/GenBank/DDBJ whole genome shotgun (WGS) entry which is preliminary data.</text>
</comment>
<organism evidence="1 2">
    <name type="scientific">Undibacterium pigrum</name>
    <dbReference type="NCBI Taxonomy" id="401470"/>
    <lineage>
        <taxon>Bacteria</taxon>
        <taxon>Pseudomonadati</taxon>
        <taxon>Pseudomonadota</taxon>
        <taxon>Betaproteobacteria</taxon>
        <taxon>Burkholderiales</taxon>
        <taxon>Oxalobacteraceae</taxon>
        <taxon>Undibacterium</taxon>
    </lineage>
</organism>
<dbReference type="AlphaFoldDB" id="A0A318JB59"/>
<sequence length="99" mass="11653">MFSWFNAKEEKEFGFQLAEFVISEMPVEIAKKKQDKTVLKRHKVMQQLAIKVVEFKKDRRLNVYKKAQLGNSFKWRLLEESFDTAVASELTNLVIKELG</sequence>
<evidence type="ECO:0000313" key="1">
    <source>
        <dbReference type="EMBL" id="PXX44806.1"/>
    </source>
</evidence>
<protein>
    <submittedName>
        <fullName evidence="1">Uncharacterized protein</fullName>
    </submittedName>
</protein>
<dbReference type="EMBL" id="QJKB01000002">
    <property type="protein sequence ID" value="PXX44806.1"/>
    <property type="molecule type" value="Genomic_DNA"/>
</dbReference>
<keyword evidence="2" id="KW-1185">Reference proteome</keyword>
<dbReference type="Proteomes" id="UP000247792">
    <property type="component" value="Unassembled WGS sequence"/>
</dbReference>
<accession>A0A318JB59</accession>